<name>A0A0B4CXS0_PSEPS</name>
<dbReference type="CDD" id="cd00090">
    <property type="entry name" value="HTH_ARSR"/>
    <property type="match status" value="1"/>
</dbReference>
<dbReference type="PRINTS" id="PR00778">
    <property type="entry name" value="HTHARSR"/>
</dbReference>
<dbReference type="SMART" id="SM00418">
    <property type="entry name" value="HTH_ARSR"/>
    <property type="match status" value="1"/>
</dbReference>
<dbReference type="EMBL" id="JWTB01000025">
    <property type="protein sequence ID" value="KIC65974.1"/>
    <property type="molecule type" value="Genomic_DNA"/>
</dbReference>
<evidence type="ECO:0000259" key="1">
    <source>
        <dbReference type="SMART" id="SM00418"/>
    </source>
</evidence>
<gene>
    <name evidence="2" type="ORF">RM50_13760</name>
</gene>
<dbReference type="Proteomes" id="UP000031196">
    <property type="component" value="Unassembled WGS sequence"/>
</dbReference>
<dbReference type="AlphaFoldDB" id="A0A0B4CXS0"/>
<accession>A0A0B4CXS0</accession>
<dbReference type="OrthoDB" id="4471357at2"/>
<organism evidence="2 3">
    <name type="scientific">Pseudarthrobacter phenanthrenivorans</name>
    <name type="common">Arthrobacter phenanthrenivorans</name>
    <dbReference type="NCBI Taxonomy" id="361575"/>
    <lineage>
        <taxon>Bacteria</taxon>
        <taxon>Bacillati</taxon>
        <taxon>Actinomycetota</taxon>
        <taxon>Actinomycetes</taxon>
        <taxon>Micrococcales</taxon>
        <taxon>Micrococcaceae</taxon>
        <taxon>Pseudarthrobacter</taxon>
    </lineage>
</organism>
<dbReference type="InterPro" id="IPR011991">
    <property type="entry name" value="ArsR-like_HTH"/>
</dbReference>
<dbReference type="InterPro" id="IPR036388">
    <property type="entry name" value="WH-like_DNA-bd_sf"/>
</dbReference>
<sequence length="107" mass="11617">MATPANLTHPERADLHLPSVLFALSDPDRLEIARQLRAGPLDMAECTLGNPEMPKSTKSHLMKVLREAGIIRNEANGRGRRLTLRAEDLDARFPGLLAAVLDAPGAD</sequence>
<dbReference type="InterPro" id="IPR001845">
    <property type="entry name" value="HTH_ArsR_DNA-bd_dom"/>
</dbReference>
<dbReference type="Gene3D" id="1.10.10.10">
    <property type="entry name" value="Winged helix-like DNA-binding domain superfamily/Winged helix DNA-binding domain"/>
    <property type="match status" value="1"/>
</dbReference>
<comment type="caution">
    <text evidence="2">The sequence shown here is derived from an EMBL/GenBank/DDBJ whole genome shotgun (WGS) entry which is preliminary data.</text>
</comment>
<dbReference type="RefSeq" id="WP_043453649.1">
    <property type="nucleotide sequence ID" value="NZ_JBFBKS010000003.1"/>
</dbReference>
<protein>
    <submittedName>
        <fullName evidence="2">ArsR family transcriptional regulator</fullName>
    </submittedName>
</protein>
<dbReference type="SUPFAM" id="SSF46785">
    <property type="entry name" value="Winged helix' DNA-binding domain"/>
    <property type="match status" value="1"/>
</dbReference>
<proteinExistence type="predicted"/>
<evidence type="ECO:0000313" key="2">
    <source>
        <dbReference type="EMBL" id="KIC65974.1"/>
    </source>
</evidence>
<evidence type="ECO:0000313" key="3">
    <source>
        <dbReference type="Proteomes" id="UP000031196"/>
    </source>
</evidence>
<dbReference type="GO" id="GO:0003700">
    <property type="term" value="F:DNA-binding transcription factor activity"/>
    <property type="evidence" value="ECO:0007669"/>
    <property type="project" value="InterPro"/>
</dbReference>
<dbReference type="InterPro" id="IPR036390">
    <property type="entry name" value="WH_DNA-bd_sf"/>
</dbReference>
<feature type="domain" description="HTH arsR-type" evidence="1">
    <location>
        <begin position="20"/>
        <end position="98"/>
    </location>
</feature>
<reference evidence="2 3" key="1">
    <citation type="submission" date="2014-12" db="EMBL/GenBank/DDBJ databases">
        <title>Genome sequencing of Arthrobacter phenanthrenivorans SWC37.</title>
        <authorList>
            <person name="Tan P.W."/>
            <person name="Chan K.-G."/>
        </authorList>
    </citation>
    <scope>NUCLEOTIDE SEQUENCE [LARGE SCALE GENOMIC DNA]</scope>
    <source>
        <strain evidence="2 3">SWC37</strain>
    </source>
</reference>